<evidence type="ECO:0000256" key="1">
    <source>
        <dbReference type="ARBA" id="ARBA00005656"/>
    </source>
</evidence>
<accession>A0A1Q5STB7</accession>
<evidence type="ECO:0000313" key="6">
    <source>
        <dbReference type="Proteomes" id="UP000186030"/>
    </source>
</evidence>
<dbReference type="PANTHER" id="PTHR43356">
    <property type="entry name" value="PHOSPHATE ACETYLTRANSFERASE"/>
    <property type="match status" value="1"/>
</dbReference>
<dbReference type="NCBIfam" id="NF006045">
    <property type="entry name" value="PRK08190.1"/>
    <property type="match status" value="1"/>
</dbReference>
<reference evidence="5 6" key="1">
    <citation type="submission" date="2016-11" db="EMBL/GenBank/DDBJ databases">
        <authorList>
            <person name="Kadnikov V."/>
            <person name="Nazina T."/>
        </authorList>
    </citation>
    <scope>NUCLEOTIDE SEQUENCE [LARGE SCALE GENOMIC DNA]</scope>
    <source>
        <strain evidence="5 6">1017</strain>
    </source>
</reference>
<dbReference type="NCBIfam" id="TIGR02706">
    <property type="entry name" value="P_butyryltrans"/>
    <property type="match status" value="1"/>
</dbReference>
<keyword evidence="2" id="KW-0808">Transferase</keyword>
<dbReference type="InterPro" id="IPR002505">
    <property type="entry name" value="PTA_PTB"/>
</dbReference>
<dbReference type="SUPFAM" id="SSF53659">
    <property type="entry name" value="Isocitrate/Isopropylmalate dehydrogenase-like"/>
    <property type="match status" value="1"/>
</dbReference>
<sequence length="320" mass="34423">MAQFLHKKTVPHDLQKRLVQMMKLESLVQEARQCQDRTVAVAAAEDEEVIEAVAMALEHRLGRFVLYGDRERLGRLLKEKGCARFSDVDVVHANSIGQAAELAVRAVHLNEADALMKGHVPTATLLKAVLNKEYGLRAGKVLSHVAVFEVPEFERFVIVTDAAMNIAPDLEQKVQIVNNAVSIARSIGIERPKVAALAAVETVNPAMPATLDAAALAMMQKRGQIEHCLVDGPLALDNAVSLAAAKHKRIESEVAGQADILLVPDIESGNMLYKSLVYFANARVGAVIAGAKAPIVLTSRADSAESKLYSLALAICSAAK</sequence>
<dbReference type="AlphaFoldDB" id="A0A1Q5STB7"/>
<dbReference type="Gene3D" id="3.40.718.10">
    <property type="entry name" value="Isopropylmalate Dehydrogenase"/>
    <property type="match status" value="1"/>
</dbReference>
<dbReference type="Pfam" id="PF01515">
    <property type="entry name" value="PTA_PTB"/>
    <property type="match status" value="1"/>
</dbReference>
<evidence type="ECO:0000256" key="2">
    <source>
        <dbReference type="ARBA" id="ARBA00022679"/>
    </source>
</evidence>
<dbReference type="InterPro" id="IPR012147">
    <property type="entry name" value="P_Ac_Bu_trans"/>
</dbReference>
<organism evidence="5 6">
    <name type="scientific">Geobacillus proteiniphilus</name>
    <dbReference type="NCBI Taxonomy" id="860353"/>
    <lineage>
        <taxon>Bacteria</taxon>
        <taxon>Bacillati</taxon>
        <taxon>Bacillota</taxon>
        <taxon>Bacilli</taxon>
        <taxon>Bacillales</taxon>
        <taxon>Anoxybacillaceae</taxon>
        <taxon>Geobacillus</taxon>
    </lineage>
</organism>
<keyword evidence="3" id="KW-0012">Acyltransferase</keyword>
<dbReference type="EMBL" id="MQMG01000041">
    <property type="protein sequence ID" value="OKO91146.1"/>
    <property type="molecule type" value="Genomic_DNA"/>
</dbReference>
<dbReference type="NCBIfam" id="NF005837">
    <property type="entry name" value="PRK07742.1"/>
    <property type="match status" value="1"/>
</dbReference>
<evidence type="ECO:0000256" key="3">
    <source>
        <dbReference type="ARBA" id="ARBA00023315"/>
    </source>
</evidence>
<dbReference type="PIRSF" id="PIRSF000428">
    <property type="entry name" value="P_Ac_trans"/>
    <property type="match status" value="1"/>
</dbReference>
<evidence type="ECO:0000313" key="5">
    <source>
        <dbReference type="EMBL" id="OKO91146.1"/>
    </source>
</evidence>
<evidence type="ECO:0000259" key="4">
    <source>
        <dbReference type="Pfam" id="PF01515"/>
    </source>
</evidence>
<reference evidence="6" key="2">
    <citation type="submission" date="2017-01" db="EMBL/GenBank/DDBJ databases">
        <title>Genome sequencing and annotation of Geobacillus sp. 1017, a Hydrocarbon-Oxidizing Thermophilic Bacterium Isolated from a Heavy Oil Reservoir (China).</title>
        <authorList>
            <person name="Kadnikov V.V."/>
            <person name="Mardanov A.V."/>
            <person name="Poltaraus A.B."/>
            <person name="Sokolova D.S."/>
            <person name="Semenova E.M."/>
            <person name="Ravin N.V."/>
            <person name="Tourova T.P."/>
            <person name="Nazina T.N."/>
        </authorList>
    </citation>
    <scope>NUCLEOTIDE SEQUENCE [LARGE SCALE GENOMIC DNA]</scope>
    <source>
        <strain evidence="6">1017</strain>
    </source>
</reference>
<dbReference type="InterPro" id="IPR050500">
    <property type="entry name" value="Phos_Acetyltrans/Butyryltrans"/>
</dbReference>
<proteinExistence type="inferred from homology"/>
<dbReference type="PANTHER" id="PTHR43356:SF2">
    <property type="entry name" value="PHOSPHATE ACETYLTRANSFERASE"/>
    <property type="match status" value="1"/>
</dbReference>
<feature type="domain" description="Phosphate acetyl/butaryl transferase" evidence="4">
    <location>
        <begin position="97"/>
        <end position="314"/>
    </location>
</feature>
<comment type="caution">
    <text evidence="5">The sequence shown here is derived from an EMBL/GenBank/DDBJ whole genome shotgun (WGS) entry which is preliminary data.</text>
</comment>
<dbReference type="Proteomes" id="UP000186030">
    <property type="component" value="Unassembled WGS sequence"/>
</dbReference>
<dbReference type="GO" id="GO:0050182">
    <property type="term" value="F:phosphate butyryltransferase activity"/>
    <property type="evidence" value="ECO:0007669"/>
    <property type="project" value="InterPro"/>
</dbReference>
<name>A0A1Q5STB7_9BACL</name>
<protein>
    <submittedName>
        <fullName evidence="5">Phosphotransbutyrylase</fullName>
    </submittedName>
</protein>
<dbReference type="InterPro" id="IPR014079">
    <property type="entry name" value="Phosphate_butyryltransferase"/>
</dbReference>
<comment type="similarity">
    <text evidence="1">Belongs to the phosphate acetyltransferase and butyryltransferase family.</text>
</comment>
<gene>
    <name evidence="5" type="ORF">BRO54_2847</name>
</gene>
<dbReference type="GO" id="GO:0019605">
    <property type="term" value="P:butyrate metabolic process"/>
    <property type="evidence" value="ECO:0007669"/>
    <property type="project" value="InterPro"/>
</dbReference>